<keyword evidence="1" id="KW-0547">Nucleotide-binding</keyword>
<keyword evidence="7" id="KW-1185">Reference proteome</keyword>
<dbReference type="InterPro" id="IPR014001">
    <property type="entry name" value="Helicase_ATP-bd"/>
</dbReference>
<accession>M2RT54</accession>
<dbReference type="OrthoDB" id="270584at2759"/>
<dbReference type="PROSITE" id="PS51194">
    <property type="entry name" value="HELICASE_CTER"/>
    <property type="match status" value="1"/>
</dbReference>
<keyword evidence="1" id="KW-0347">Helicase</keyword>
<dbReference type="GO" id="GO:0005759">
    <property type="term" value="C:mitochondrial matrix"/>
    <property type="evidence" value="ECO:0007669"/>
    <property type="project" value="TreeGrafter"/>
</dbReference>
<dbReference type="GO" id="GO:0070125">
    <property type="term" value="P:mitochondrial translational elongation"/>
    <property type="evidence" value="ECO:0007669"/>
    <property type="project" value="TreeGrafter"/>
</dbReference>
<evidence type="ECO:0000313" key="7">
    <source>
        <dbReference type="Proteomes" id="UP000016930"/>
    </source>
</evidence>
<dbReference type="InterPro" id="IPR001650">
    <property type="entry name" value="Helicase_C-like"/>
</dbReference>
<feature type="coiled-coil region" evidence="2">
    <location>
        <begin position="659"/>
        <end position="686"/>
    </location>
</feature>
<dbReference type="SMART" id="SM00490">
    <property type="entry name" value="HELICc"/>
    <property type="match status" value="1"/>
</dbReference>
<dbReference type="PROSITE" id="PS51192">
    <property type="entry name" value="HELICASE_ATP_BIND_1"/>
    <property type="match status" value="1"/>
</dbReference>
<evidence type="ECO:0000259" key="4">
    <source>
        <dbReference type="PROSITE" id="PS51192"/>
    </source>
</evidence>
<dbReference type="PANTHER" id="PTHR47396:SF1">
    <property type="entry name" value="ATP-DEPENDENT HELICASE IRC3-RELATED"/>
    <property type="match status" value="1"/>
</dbReference>
<evidence type="ECO:0000256" key="3">
    <source>
        <dbReference type="SAM" id="MobiDB-lite"/>
    </source>
</evidence>
<feature type="domain" description="Helicase C-terminal" evidence="5">
    <location>
        <begin position="275"/>
        <end position="427"/>
    </location>
</feature>
<evidence type="ECO:0000256" key="1">
    <source>
        <dbReference type="ARBA" id="ARBA00022806"/>
    </source>
</evidence>
<feature type="domain" description="Helicase ATP-binding" evidence="4">
    <location>
        <begin position="43"/>
        <end position="219"/>
    </location>
</feature>
<dbReference type="CDD" id="cd18032">
    <property type="entry name" value="DEXHc_RE_I_III_res"/>
    <property type="match status" value="1"/>
</dbReference>
<gene>
    <name evidence="6" type="ORF">CERSUDRAFT_147660</name>
</gene>
<dbReference type="STRING" id="914234.M2RT54"/>
<dbReference type="InterPro" id="IPR050742">
    <property type="entry name" value="Helicase_Restrict-Modif_Enz"/>
</dbReference>
<evidence type="ECO:0000259" key="5">
    <source>
        <dbReference type="PROSITE" id="PS51194"/>
    </source>
</evidence>
<dbReference type="GO" id="GO:0016787">
    <property type="term" value="F:hydrolase activity"/>
    <property type="evidence" value="ECO:0007669"/>
    <property type="project" value="InterPro"/>
</dbReference>
<dbReference type="Gene3D" id="3.40.50.300">
    <property type="entry name" value="P-loop containing nucleotide triphosphate hydrolases"/>
    <property type="match status" value="2"/>
</dbReference>
<dbReference type="Pfam" id="PF04851">
    <property type="entry name" value="ResIII"/>
    <property type="match status" value="1"/>
</dbReference>
<dbReference type="AlphaFoldDB" id="M2RT54"/>
<feature type="region of interest" description="Disordered" evidence="3">
    <location>
        <begin position="602"/>
        <end position="644"/>
    </location>
</feature>
<sequence>MLCLSRRLWYTSKLLLQPSCRLSHTNAVTLRPYQENCIETCLDALREGSTRIGVSLPTGSGKTTVFISLLSRIDPPKKSPRANQALIIVNSIELALQAAAQTEKLCPEWSVEIEQGQKHEASGQADVTVATYQTLLRPNRLAKFDPKRLKAIIIDEAHHAAAPAYRRILSHFDPEIKHPDAWFQAPVLRHPVPILGFSATFSRHDGLALGSVFERIVYHRTFLEMMKEQWLCNVRFTTVRANIDLSGVTVSSKTGDFNPTSLAHVINTDSLNHLVVRSWMDRAANRRSTLVFCVSLAHVRDLTATFRLYGIDARYVFSGTPAAERRALIAAFKAGHYPVLVNCAILTEGADIPNVDCVLVARPTRSRNIFAQMIGRGMRLSPDTDKEDCHIIDFVDSMKRVAGVVSTPTLFGLDPSDVIDNATTDVLEARSKANFPALDGSGYGSTIPDVPEAKEVIYEDIDNPFVLVDKASGAPHVSKISTNAWVGCGEDVYVLECMGKGYIRVNKTEIDGKEMYEAHYTPPTLPVGTAYMLKISPFQKNRQILTANDLVEAIRGCDTYAKSKVLKGPMVAGLLRSAKWRRQPATEGQKSFLKKRLKARFGDEPSDSLPDGETLLLNGDASSPKSDPSGSKQKKQKSVDQITKGEAANIITRLKHGALTRYNKKAKAEQRMAKKIEKEVKRKAREDVKVGLLSPV</sequence>
<name>M2RT54_CERS8</name>
<protein>
    <recommendedName>
        <fullName evidence="8">P-loop containing nucleoside triphosphate hydrolase protein</fullName>
    </recommendedName>
</protein>
<keyword evidence="2" id="KW-0175">Coiled coil</keyword>
<dbReference type="GO" id="GO:0005524">
    <property type="term" value="F:ATP binding"/>
    <property type="evidence" value="ECO:0007669"/>
    <property type="project" value="InterPro"/>
</dbReference>
<organism evidence="6 7">
    <name type="scientific">Ceriporiopsis subvermispora (strain B)</name>
    <name type="common">White-rot fungus</name>
    <name type="synonym">Gelatoporia subvermispora</name>
    <dbReference type="NCBI Taxonomy" id="914234"/>
    <lineage>
        <taxon>Eukaryota</taxon>
        <taxon>Fungi</taxon>
        <taxon>Dikarya</taxon>
        <taxon>Basidiomycota</taxon>
        <taxon>Agaricomycotina</taxon>
        <taxon>Agaricomycetes</taxon>
        <taxon>Polyporales</taxon>
        <taxon>Gelatoporiaceae</taxon>
        <taxon>Gelatoporia</taxon>
    </lineage>
</organism>
<reference evidence="6 7" key="1">
    <citation type="journal article" date="2012" name="Proc. Natl. Acad. Sci. U.S.A.">
        <title>Comparative genomics of Ceriporiopsis subvermispora and Phanerochaete chrysosporium provide insight into selective ligninolysis.</title>
        <authorList>
            <person name="Fernandez-Fueyo E."/>
            <person name="Ruiz-Duenas F.J."/>
            <person name="Ferreira P."/>
            <person name="Floudas D."/>
            <person name="Hibbett D.S."/>
            <person name="Canessa P."/>
            <person name="Larrondo L.F."/>
            <person name="James T.Y."/>
            <person name="Seelenfreund D."/>
            <person name="Lobos S."/>
            <person name="Polanco R."/>
            <person name="Tello M."/>
            <person name="Honda Y."/>
            <person name="Watanabe T."/>
            <person name="Watanabe T."/>
            <person name="Ryu J.S."/>
            <person name="Kubicek C.P."/>
            <person name="Schmoll M."/>
            <person name="Gaskell J."/>
            <person name="Hammel K.E."/>
            <person name="St John F.J."/>
            <person name="Vanden Wymelenberg A."/>
            <person name="Sabat G."/>
            <person name="Splinter BonDurant S."/>
            <person name="Syed K."/>
            <person name="Yadav J.S."/>
            <person name="Doddapaneni H."/>
            <person name="Subramanian V."/>
            <person name="Lavin J.L."/>
            <person name="Oguiza J.A."/>
            <person name="Perez G."/>
            <person name="Pisabarro A.G."/>
            <person name="Ramirez L."/>
            <person name="Santoyo F."/>
            <person name="Master E."/>
            <person name="Coutinho P.M."/>
            <person name="Henrissat B."/>
            <person name="Lombard V."/>
            <person name="Magnuson J.K."/>
            <person name="Kuees U."/>
            <person name="Hori C."/>
            <person name="Igarashi K."/>
            <person name="Samejima M."/>
            <person name="Held B.W."/>
            <person name="Barry K.W."/>
            <person name="LaButti K.M."/>
            <person name="Lapidus A."/>
            <person name="Lindquist E.A."/>
            <person name="Lucas S.M."/>
            <person name="Riley R."/>
            <person name="Salamov A.A."/>
            <person name="Hoffmeister D."/>
            <person name="Schwenk D."/>
            <person name="Hadar Y."/>
            <person name="Yarden O."/>
            <person name="de Vries R.P."/>
            <person name="Wiebenga A."/>
            <person name="Stenlid J."/>
            <person name="Eastwood D."/>
            <person name="Grigoriev I.V."/>
            <person name="Berka R.M."/>
            <person name="Blanchette R.A."/>
            <person name="Kersten P."/>
            <person name="Martinez A.T."/>
            <person name="Vicuna R."/>
            <person name="Cullen D."/>
        </authorList>
    </citation>
    <scope>NUCLEOTIDE SEQUENCE [LARGE SCALE GENOMIC DNA]</scope>
    <source>
        <strain evidence="6 7">B</strain>
    </source>
</reference>
<evidence type="ECO:0000256" key="2">
    <source>
        <dbReference type="SAM" id="Coils"/>
    </source>
</evidence>
<dbReference type="PANTHER" id="PTHR47396">
    <property type="entry name" value="TYPE I RESTRICTION ENZYME ECOKI R PROTEIN"/>
    <property type="match status" value="1"/>
</dbReference>
<dbReference type="GO" id="GO:0061749">
    <property type="term" value="F:forked DNA-dependent helicase activity"/>
    <property type="evidence" value="ECO:0007669"/>
    <property type="project" value="TreeGrafter"/>
</dbReference>
<dbReference type="InterPro" id="IPR027417">
    <property type="entry name" value="P-loop_NTPase"/>
</dbReference>
<dbReference type="Proteomes" id="UP000016930">
    <property type="component" value="Unassembled WGS sequence"/>
</dbReference>
<keyword evidence="1" id="KW-0378">Hydrolase</keyword>
<dbReference type="SUPFAM" id="SSF52540">
    <property type="entry name" value="P-loop containing nucleoside triphosphate hydrolases"/>
    <property type="match status" value="1"/>
</dbReference>
<dbReference type="SMART" id="SM00487">
    <property type="entry name" value="DEXDc"/>
    <property type="match status" value="1"/>
</dbReference>
<evidence type="ECO:0000313" key="6">
    <source>
        <dbReference type="EMBL" id="EMD42116.1"/>
    </source>
</evidence>
<dbReference type="GO" id="GO:0036121">
    <property type="term" value="F:double-stranded DNA helicase activity"/>
    <property type="evidence" value="ECO:0007669"/>
    <property type="project" value="TreeGrafter"/>
</dbReference>
<dbReference type="InterPro" id="IPR006935">
    <property type="entry name" value="Helicase/UvrB_N"/>
</dbReference>
<dbReference type="CDD" id="cd18799">
    <property type="entry name" value="SF2_C_EcoAI-like"/>
    <property type="match status" value="1"/>
</dbReference>
<evidence type="ECO:0008006" key="8">
    <source>
        <dbReference type="Google" id="ProtNLM"/>
    </source>
</evidence>
<dbReference type="HOGENOM" id="CLU_014765_0_1_1"/>
<proteinExistence type="predicted"/>
<feature type="compositionally biased region" description="Polar residues" evidence="3">
    <location>
        <begin position="620"/>
        <end position="631"/>
    </location>
</feature>
<dbReference type="EMBL" id="KB445791">
    <property type="protein sequence ID" value="EMD42116.1"/>
    <property type="molecule type" value="Genomic_DNA"/>
</dbReference>
<dbReference type="GO" id="GO:0000403">
    <property type="term" value="F:Y-form DNA binding"/>
    <property type="evidence" value="ECO:0007669"/>
    <property type="project" value="TreeGrafter"/>
</dbReference>
<keyword evidence="1" id="KW-0067">ATP-binding</keyword>
<dbReference type="GO" id="GO:0032042">
    <property type="term" value="P:mitochondrial DNA metabolic process"/>
    <property type="evidence" value="ECO:0007669"/>
    <property type="project" value="TreeGrafter"/>
</dbReference>
<dbReference type="Pfam" id="PF00271">
    <property type="entry name" value="Helicase_C"/>
    <property type="match status" value="1"/>
</dbReference>